<dbReference type="Gene3D" id="3.20.20.80">
    <property type="entry name" value="Glycosidases"/>
    <property type="match status" value="1"/>
</dbReference>
<dbReference type="Proteomes" id="UP000237923">
    <property type="component" value="Unassembled WGS sequence"/>
</dbReference>
<dbReference type="RefSeq" id="WP_105299694.1">
    <property type="nucleotide sequence ID" value="NZ_CAURUR010000001.1"/>
</dbReference>
<keyword evidence="2 6" id="KW-0378">Hydrolase</keyword>
<name>A0A2N9KAD5_9LACO</name>
<evidence type="ECO:0000256" key="2">
    <source>
        <dbReference type="ARBA" id="ARBA00022801"/>
    </source>
</evidence>
<feature type="domain" description="Glycosyl hydrolase family 13 catalytic" evidence="4">
    <location>
        <begin position="11"/>
        <end position="414"/>
    </location>
</feature>
<dbReference type="GO" id="GO:0004556">
    <property type="term" value="F:alpha-amylase activity"/>
    <property type="evidence" value="ECO:0007669"/>
    <property type="project" value="TreeGrafter"/>
</dbReference>
<evidence type="ECO:0000259" key="4">
    <source>
        <dbReference type="SMART" id="SM00642"/>
    </source>
</evidence>
<protein>
    <submittedName>
        <fullName evidence="6">Trehalose-6-phosphate hydrolase</fullName>
        <ecNumber evidence="6">3.2.1.93</ecNumber>
    </submittedName>
</protein>
<dbReference type="InterPro" id="IPR017853">
    <property type="entry name" value="GH"/>
</dbReference>
<dbReference type="InterPro" id="IPR006047">
    <property type="entry name" value="GH13_cat_dom"/>
</dbReference>
<evidence type="ECO:0000313" key="6">
    <source>
        <dbReference type="EMBL" id="SPE07301.1"/>
    </source>
</evidence>
<reference evidence="5 8" key="1">
    <citation type="submission" date="2018-02" db="EMBL/GenBank/DDBJ databases">
        <authorList>
            <person name="Rodrigo-Torres L."/>
            <person name="Arahal R. D."/>
            <person name="Lucena T."/>
        </authorList>
    </citation>
    <scope>NUCLEOTIDE SEQUENCE [LARGE SCALE GENOMIC DNA]</scope>
    <source>
        <strain evidence="5 8">CECT 8486</strain>
    </source>
</reference>
<sequence length="549" mass="63261">MSELGKHVVYQVYPKSFQDSNGDGIGDLPGIIQRLPYLAKLGVTMIWLNPVFPSPQNDNGYDISDYTAIDPLFGTMTDFENLVKEAKTYHMGIMLDMVFNHTSTDHTWFQKALAGDQKYQDYYYLRPYRDDGHEPTNWVSKFGGSAWAKFGDTNLAYLHLYDPTQADLNWHNPAVRQELYDVLNFWLAKGVRGFRFDVINVIGKSEVLVDDETDNGGKFLYTDTPIVQDYIQEMNAATFGKYPDVITVGELSSTTVQNTAAYTNPDNKALSMGFNFHHLKVDYDHGNKWTKVPYDFESLRHIWHEWSQGLMENHGWPAWFWNNHDQPRAINRFIKTPKYYRVGAKMLAMLVHLNRGTPYVYMGEEIGMIDPTYHKIETYVDVESKNAYHMLLEQGLTKQQAFEIVQTKSRDNSRVPMQWCNEAYAGFSTHEPWLQNANYEQINVAQDEKSADSLYVFYQDLIRLRQENEVIADGDYTPKYEKSEEIIAFERQLAGKHILVVTHFGETPVSISISDEIVKNGQVLVTNYPAQPVSGKMLLKPYESFAIAY</sequence>
<proteinExistence type="inferred from homology"/>
<dbReference type="FunFam" id="3.20.20.80:FF:000064">
    <property type="entry name" value="Oligo-1,6-glucosidase"/>
    <property type="match status" value="1"/>
</dbReference>
<dbReference type="AlphaFoldDB" id="A0A2N9KAD5"/>
<dbReference type="PANTHER" id="PTHR10357:SF217">
    <property type="entry name" value="TREHALOSE-6-PHOSPHATE HYDROLASE"/>
    <property type="match status" value="1"/>
</dbReference>
<dbReference type="GO" id="GO:0009313">
    <property type="term" value="P:oligosaccharide catabolic process"/>
    <property type="evidence" value="ECO:0007669"/>
    <property type="project" value="TreeGrafter"/>
</dbReference>
<dbReference type="InterPro" id="IPR013780">
    <property type="entry name" value="Glyco_hydro_b"/>
</dbReference>
<reference evidence="6 7" key="2">
    <citation type="submission" date="2018-02" db="EMBL/GenBank/DDBJ databases">
        <authorList>
            <person name="Cohen D.B."/>
            <person name="Kent A.D."/>
        </authorList>
    </citation>
    <scope>NUCLEOTIDE SEQUENCE [LARGE SCALE GENOMIC DNA]</scope>
    <source>
        <strain evidence="6 7">CECT 9216</strain>
    </source>
</reference>
<evidence type="ECO:0000256" key="1">
    <source>
        <dbReference type="ARBA" id="ARBA00008061"/>
    </source>
</evidence>
<comment type="similarity">
    <text evidence="1">Belongs to the glycosyl hydrolase 13 family.</text>
</comment>
<keyword evidence="3 6" id="KW-0326">Glycosidase</keyword>
<dbReference type="InterPro" id="IPR045857">
    <property type="entry name" value="O16G_dom_2"/>
</dbReference>
<dbReference type="Pfam" id="PF00128">
    <property type="entry name" value="Alpha-amylase"/>
    <property type="match status" value="1"/>
</dbReference>
<dbReference type="NCBIfam" id="NF008183">
    <property type="entry name" value="PRK10933.1"/>
    <property type="match status" value="1"/>
</dbReference>
<evidence type="ECO:0000313" key="7">
    <source>
        <dbReference type="Proteomes" id="UP000237923"/>
    </source>
</evidence>
<dbReference type="SMART" id="SM00642">
    <property type="entry name" value="Aamy"/>
    <property type="match status" value="1"/>
</dbReference>
<evidence type="ECO:0000256" key="3">
    <source>
        <dbReference type="ARBA" id="ARBA00023295"/>
    </source>
</evidence>
<evidence type="ECO:0000313" key="5">
    <source>
        <dbReference type="EMBL" id="SPD92022.1"/>
    </source>
</evidence>
<dbReference type="EMBL" id="OKQR01000001">
    <property type="protein sequence ID" value="SPD92022.1"/>
    <property type="molecule type" value="Genomic_DNA"/>
</dbReference>
<dbReference type="EC" id="3.2.1.93" evidence="6"/>
<dbReference type="SUPFAM" id="SSF51445">
    <property type="entry name" value="(Trans)glycosidases"/>
    <property type="match status" value="1"/>
</dbReference>
<accession>A0A2N9KAD5</accession>
<organism evidence="6 7">
    <name type="scientific">Leuconostoc suionicum</name>
    <dbReference type="NCBI Taxonomy" id="1511761"/>
    <lineage>
        <taxon>Bacteria</taxon>
        <taxon>Bacillati</taxon>
        <taxon>Bacillota</taxon>
        <taxon>Bacilli</taxon>
        <taxon>Lactobacillales</taxon>
        <taxon>Lactobacillaceae</taxon>
        <taxon>Leuconostoc</taxon>
    </lineage>
</organism>
<dbReference type="GO" id="GO:0008788">
    <property type="term" value="F:alpha,alpha-phosphotrehalase activity"/>
    <property type="evidence" value="ECO:0007669"/>
    <property type="project" value="UniProtKB-EC"/>
</dbReference>
<keyword evidence="8" id="KW-1185">Reference proteome</keyword>
<dbReference type="Proteomes" id="UP000239237">
    <property type="component" value="Unassembled WGS sequence"/>
</dbReference>
<dbReference type="SUPFAM" id="SSF51011">
    <property type="entry name" value="Glycosyl hydrolase domain"/>
    <property type="match status" value="1"/>
</dbReference>
<evidence type="ECO:0000313" key="8">
    <source>
        <dbReference type="Proteomes" id="UP000239237"/>
    </source>
</evidence>
<dbReference type="Gene3D" id="3.90.400.10">
    <property type="entry name" value="Oligo-1,6-glucosidase, Domain 2"/>
    <property type="match status" value="1"/>
</dbReference>
<dbReference type="CDD" id="cd11333">
    <property type="entry name" value="AmyAc_SI_OligoGlu_DGase"/>
    <property type="match status" value="1"/>
</dbReference>
<dbReference type="Gene3D" id="2.60.40.1180">
    <property type="entry name" value="Golgi alpha-mannosidase II"/>
    <property type="match status" value="1"/>
</dbReference>
<gene>
    <name evidence="6" type="primary">treA</name>
    <name evidence="5" type="ORF">LES8486_01022</name>
    <name evidence="6" type="ORF">LES9216_01169</name>
</gene>
<dbReference type="EMBL" id="OKQU01000001">
    <property type="protein sequence ID" value="SPE07301.1"/>
    <property type="molecule type" value="Genomic_DNA"/>
</dbReference>
<dbReference type="PANTHER" id="PTHR10357">
    <property type="entry name" value="ALPHA-AMYLASE FAMILY MEMBER"/>
    <property type="match status" value="1"/>
</dbReference>